<accession>A0ABD4XGH8</accession>
<gene>
    <name evidence="1" type="ORF">PXK24_21040</name>
</gene>
<name>A0ABD4XGH8_9RHOB</name>
<sequence length="250" mass="28465">MSTDQIIDHDSWNYSPAKLPQQSKITLGRIHGVLPFDGTRNPGSRSSVAHRVWLTYRTLANGFQPKVGIAESAAEVAVGYEFLIDPELYDLRFQPLTVGFTDTDGKKRSYTHDLLATFIDGRRRLVFVRNSESLQKPSTWRDIEAIRAATPKGAADDLAIVNAADYSRQRRENLFRLHEAVQSPDEATDEIVLWTARNHKKIWLMRDLFPLVQMPQKTVFRSCLRLIARGHLIANLDHVIAEWSRIDVSS</sequence>
<dbReference type="RefSeq" id="WP_274840325.1">
    <property type="nucleotide sequence ID" value="NZ_JARCJF010000024.1"/>
</dbReference>
<dbReference type="Proteomes" id="UP001218364">
    <property type="component" value="Unassembled WGS sequence"/>
</dbReference>
<dbReference type="EMBL" id="JARCJK010000024">
    <property type="protein sequence ID" value="MDE4168172.1"/>
    <property type="molecule type" value="Genomic_DNA"/>
</dbReference>
<dbReference type="AlphaFoldDB" id="A0ABD4XGH8"/>
<comment type="caution">
    <text evidence="1">The sequence shown here is derived from an EMBL/GenBank/DDBJ whole genome shotgun (WGS) entry which is preliminary data.</text>
</comment>
<evidence type="ECO:0000313" key="2">
    <source>
        <dbReference type="Proteomes" id="UP001218364"/>
    </source>
</evidence>
<evidence type="ECO:0000313" key="1">
    <source>
        <dbReference type="EMBL" id="MDE4168172.1"/>
    </source>
</evidence>
<proteinExistence type="predicted"/>
<reference evidence="1 2" key="1">
    <citation type="submission" date="2023-02" db="EMBL/GenBank/DDBJ databases">
        <title>Population genomics of bacteria associated with diatom.</title>
        <authorList>
            <person name="Xie J."/>
            <person name="Wang H."/>
        </authorList>
    </citation>
    <scope>NUCLEOTIDE SEQUENCE [LARGE SCALE GENOMIC DNA]</scope>
    <source>
        <strain evidence="1 2">PT47_8</strain>
    </source>
</reference>
<organism evidence="1 2">
    <name type="scientific">Phaeobacter gallaeciensis</name>
    <dbReference type="NCBI Taxonomy" id="60890"/>
    <lineage>
        <taxon>Bacteria</taxon>
        <taxon>Pseudomonadati</taxon>
        <taxon>Pseudomonadota</taxon>
        <taxon>Alphaproteobacteria</taxon>
        <taxon>Rhodobacterales</taxon>
        <taxon>Roseobacteraceae</taxon>
        <taxon>Phaeobacter</taxon>
    </lineage>
</organism>
<protein>
    <recommendedName>
        <fullName evidence="3">TnsA endonuclease N-terminal domain-containing protein</fullName>
    </recommendedName>
</protein>
<evidence type="ECO:0008006" key="3">
    <source>
        <dbReference type="Google" id="ProtNLM"/>
    </source>
</evidence>